<comment type="caution">
    <text evidence="1">The sequence shown here is derived from an EMBL/GenBank/DDBJ whole genome shotgun (WGS) entry which is preliminary data.</text>
</comment>
<reference evidence="1" key="1">
    <citation type="journal article" date="2023" name="G3 (Bethesda)">
        <title>A reference genome for the long-term kleptoplast-retaining sea slug Elysia crispata morphotype clarki.</title>
        <authorList>
            <person name="Eastman K.E."/>
            <person name="Pendleton A.L."/>
            <person name="Shaikh M.A."/>
            <person name="Suttiyut T."/>
            <person name="Ogas R."/>
            <person name="Tomko P."/>
            <person name="Gavelis G."/>
            <person name="Widhalm J.R."/>
            <person name="Wisecaver J.H."/>
        </authorList>
    </citation>
    <scope>NUCLEOTIDE SEQUENCE</scope>
    <source>
        <strain evidence="1">ECLA1</strain>
    </source>
</reference>
<accession>A0AAE1BB86</accession>
<dbReference type="AlphaFoldDB" id="A0AAE1BB86"/>
<protein>
    <submittedName>
        <fullName evidence="1">Uncharacterized protein</fullName>
    </submittedName>
</protein>
<dbReference type="EMBL" id="JAWDGP010000212">
    <property type="protein sequence ID" value="KAK3802834.1"/>
    <property type="molecule type" value="Genomic_DNA"/>
</dbReference>
<dbReference type="Proteomes" id="UP001283361">
    <property type="component" value="Unassembled WGS sequence"/>
</dbReference>
<name>A0AAE1BB86_9GAST</name>
<evidence type="ECO:0000313" key="1">
    <source>
        <dbReference type="EMBL" id="KAK3802834.1"/>
    </source>
</evidence>
<organism evidence="1 2">
    <name type="scientific">Elysia crispata</name>
    <name type="common">lettuce slug</name>
    <dbReference type="NCBI Taxonomy" id="231223"/>
    <lineage>
        <taxon>Eukaryota</taxon>
        <taxon>Metazoa</taxon>
        <taxon>Spiralia</taxon>
        <taxon>Lophotrochozoa</taxon>
        <taxon>Mollusca</taxon>
        <taxon>Gastropoda</taxon>
        <taxon>Heterobranchia</taxon>
        <taxon>Euthyneura</taxon>
        <taxon>Panpulmonata</taxon>
        <taxon>Sacoglossa</taxon>
        <taxon>Placobranchoidea</taxon>
        <taxon>Plakobranchidae</taxon>
        <taxon>Elysia</taxon>
    </lineage>
</organism>
<evidence type="ECO:0000313" key="2">
    <source>
        <dbReference type="Proteomes" id="UP001283361"/>
    </source>
</evidence>
<sequence>MEIRFSSVKLLIQPPLVCYTEQLEIGLAGSLWNGCTLLSDIPVDLSYSSTLHLSVTLSSWRQAWLETCGMLETGLAGSLWNGCTLLSDISEDLSYSGISSEEEHASFWKRKSLCFKQKEETNLAATSFRPSERFYDATVQNVGSHYLDGAVCKSSACGNDWCGLKPPPNPGISCHKWRVLMPSGRYGTPYGRDMLDVTCGDISSLVVQNCM</sequence>
<gene>
    <name evidence="1" type="ORF">RRG08_053986</name>
</gene>
<keyword evidence="2" id="KW-1185">Reference proteome</keyword>
<proteinExistence type="predicted"/>